<dbReference type="GeneID" id="134290394"/>
<dbReference type="PANTHER" id="PTHR33395:SF22">
    <property type="entry name" value="REVERSE TRANSCRIPTASE DOMAIN-CONTAINING PROTEIN"/>
    <property type="match status" value="1"/>
</dbReference>
<dbReference type="EnsemblMetazoa" id="AALFPA23_003544.R3946">
    <property type="protein sequence ID" value="AALFPA23_003544.P3946"/>
    <property type="gene ID" value="AALFPA23_003544"/>
</dbReference>
<evidence type="ECO:0000313" key="2">
    <source>
        <dbReference type="Proteomes" id="UP000069940"/>
    </source>
</evidence>
<sequence length="374" mass="42150">MAAQSIADHAAENDVILILGDYNLPRLKWCFDDDINGYLTMNASSEPELILVDSMSTCGLVQLNPFVNSSGNLLDLVFSNSPNDFEVLQPPHPILPSDDFHPPLVLQLDTRSSVFAQVVSDSHTPELDFKRCNFDELNTTLASVDWEHFLNGNSVDANVVIFYDKLSEILAAHVPRRRSLDALKKYPWWTAELRNLRNRLEKMRHRFFSDKTNENRDMLRSVESAYNELLTSSYQRHVSRLESNLKRNPTNFWNCVKSQRSGNRVPVNVTYGEVTANTPEEAANLFSSFFQTVYSSTPPRLYSGCFSQVPSYNVHLPPFNFSHDEVLRALTMLDASKGAGVDGLPPLLLKNCAISLVVPVTMLFNPPGCEDAIF</sequence>
<name>A0ABM1XWJ6_AEDAL</name>
<protein>
    <recommendedName>
        <fullName evidence="3">Endonuclease/exonuclease/phosphatase domain-containing protein</fullName>
    </recommendedName>
</protein>
<evidence type="ECO:0008006" key="3">
    <source>
        <dbReference type="Google" id="ProtNLM"/>
    </source>
</evidence>
<keyword evidence="2" id="KW-1185">Reference proteome</keyword>
<dbReference type="Proteomes" id="UP000069940">
    <property type="component" value="Unassembled WGS sequence"/>
</dbReference>
<dbReference type="PANTHER" id="PTHR33395">
    <property type="entry name" value="TRANSCRIPTASE, PUTATIVE-RELATED-RELATED"/>
    <property type="match status" value="1"/>
</dbReference>
<reference evidence="1" key="2">
    <citation type="submission" date="2025-05" db="UniProtKB">
        <authorList>
            <consortium name="EnsemblMetazoa"/>
        </authorList>
    </citation>
    <scope>IDENTIFICATION</scope>
    <source>
        <strain evidence="1">Foshan</strain>
    </source>
</reference>
<proteinExistence type="predicted"/>
<organism evidence="1 2">
    <name type="scientific">Aedes albopictus</name>
    <name type="common">Asian tiger mosquito</name>
    <name type="synonym">Stegomyia albopicta</name>
    <dbReference type="NCBI Taxonomy" id="7160"/>
    <lineage>
        <taxon>Eukaryota</taxon>
        <taxon>Metazoa</taxon>
        <taxon>Ecdysozoa</taxon>
        <taxon>Arthropoda</taxon>
        <taxon>Hexapoda</taxon>
        <taxon>Insecta</taxon>
        <taxon>Pterygota</taxon>
        <taxon>Neoptera</taxon>
        <taxon>Endopterygota</taxon>
        <taxon>Diptera</taxon>
        <taxon>Nematocera</taxon>
        <taxon>Culicoidea</taxon>
        <taxon>Culicidae</taxon>
        <taxon>Culicinae</taxon>
        <taxon>Aedini</taxon>
        <taxon>Aedes</taxon>
        <taxon>Stegomyia</taxon>
    </lineage>
</organism>
<evidence type="ECO:0000313" key="1">
    <source>
        <dbReference type="EnsemblMetazoa" id="AALFPA23_003544.P3946"/>
    </source>
</evidence>
<accession>A0ABM1XWJ6</accession>
<dbReference type="RefSeq" id="XP_062713513.1">
    <property type="nucleotide sequence ID" value="XM_062857529.1"/>
</dbReference>
<reference evidence="2" key="1">
    <citation type="journal article" date="2015" name="Proc. Natl. Acad. Sci. U.S.A.">
        <title>Genome sequence of the Asian Tiger mosquito, Aedes albopictus, reveals insights into its biology, genetics, and evolution.</title>
        <authorList>
            <person name="Chen X.G."/>
            <person name="Jiang X."/>
            <person name="Gu J."/>
            <person name="Xu M."/>
            <person name="Wu Y."/>
            <person name="Deng Y."/>
            <person name="Zhang C."/>
            <person name="Bonizzoni M."/>
            <person name="Dermauw W."/>
            <person name="Vontas J."/>
            <person name="Armbruster P."/>
            <person name="Huang X."/>
            <person name="Yang Y."/>
            <person name="Zhang H."/>
            <person name="He W."/>
            <person name="Peng H."/>
            <person name="Liu Y."/>
            <person name="Wu K."/>
            <person name="Chen J."/>
            <person name="Lirakis M."/>
            <person name="Topalis P."/>
            <person name="Van Leeuwen T."/>
            <person name="Hall A.B."/>
            <person name="Jiang X."/>
            <person name="Thorpe C."/>
            <person name="Mueller R.L."/>
            <person name="Sun C."/>
            <person name="Waterhouse R.M."/>
            <person name="Yan G."/>
            <person name="Tu Z.J."/>
            <person name="Fang X."/>
            <person name="James A.A."/>
        </authorList>
    </citation>
    <scope>NUCLEOTIDE SEQUENCE [LARGE SCALE GENOMIC DNA]</scope>
    <source>
        <strain evidence="2">Foshan</strain>
    </source>
</reference>